<dbReference type="Gene3D" id="2.60.40.420">
    <property type="entry name" value="Cupredoxins - blue copper proteins"/>
    <property type="match status" value="1"/>
</dbReference>
<name>S5T7S5_9GAMM</name>
<evidence type="ECO:0000313" key="3">
    <source>
        <dbReference type="EMBL" id="AGS39649.1"/>
    </source>
</evidence>
<dbReference type="HOGENOM" id="CLU_131523_0_0_6"/>
<dbReference type="RefSeq" id="WP_020932497.1">
    <property type="nucleotide sequence ID" value="NC_021917.1"/>
</dbReference>
<gene>
    <name evidence="3" type="ORF">CYCME_1320</name>
</gene>
<accession>S5T7S5</accession>
<sequence length="117" mass="13394">MLIINTLGILLIALIVWWFWLYKPKEVSISEQGITVLVENGTYQPSRLKVASGQQVNIQFLRKDASPCAEMVLFPDFNISEELPLKKMKSIILPAMDKGEYAFHCQMQMYKGTLIVE</sequence>
<feature type="domain" description="EfeO-type cupredoxin-like" evidence="2">
    <location>
        <begin position="12"/>
        <end position="116"/>
    </location>
</feature>
<evidence type="ECO:0000256" key="1">
    <source>
        <dbReference type="SAM" id="Phobius"/>
    </source>
</evidence>
<dbReference type="Proteomes" id="UP000015380">
    <property type="component" value="Chromosome"/>
</dbReference>
<evidence type="ECO:0000259" key="2">
    <source>
        <dbReference type="Pfam" id="PF13473"/>
    </source>
</evidence>
<dbReference type="Pfam" id="PF13473">
    <property type="entry name" value="Cupredoxin_1"/>
    <property type="match status" value="1"/>
</dbReference>
<organism evidence="3 4">
    <name type="scientific">Cycloclasticus zancles 78-ME</name>
    <dbReference type="NCBI Taxonomy" id="1198232"/>
    <lineage>
        <taxon>Bacteria</taxon>
        <taxon>Pseudomonadati</taxon>
        <taxon>Pseudomonadota</taxon>
        <taxon>Gammaproteobacteria</taxon>
        <taxon>Thiotrichales</taxon>
        <taxon>Piscirickettsiaceae</taxon>
        <taxon>Cycloclasticus</taxon>
    </lineage>
</organism>
<reference evidence="3 4" key="1">
    <citation type="submission" date="2013-05" db="EMBL/GenBank/DDBJ databases">
        <title>Between feast and famine: a lifestyle of most important marine PAH-degrading bacterium Cycloclasticus sp. 7ME.</title>
        <authorList>
            <person name="Yakimov M.M."/>
            <person name="Messina E."/>
            <person name="Genovese M."/>
            <person name="Denaro R."/>
            <person name="Crisafi F."/>
            <person name="Russo D."/>
            <person name="Cappello S."/>
            <person name="Santisi S."/>
            <person name="Smedile F."/>
            <person name="Golyshina O.V."/>
            <person name="Tran H."/>
            <person name="Pieper D.H."/>
            <person name="Golyshin P.N."/>
            <person name="Giuliano L."/>
        </authorList>
    </citation>
    <scope>NUCLEOTIDE SEQUENCE [LARGE SCALE GENOMIC DNA]</scope>
    <source>
        <strain evidence="3 4">78-ME</strain>
    </source>
</reference>
<protein>
    <recommendedName>
        <fullName evidence="2">EfeO-type cupredoxin-like domain-containing protein</fullName>
    </recommendedName>
</protein>
<dbReference type="EMBL" id="CP005996">
    <property type="protein sequence ID" value="AGS39649.1"/>
    <property type="molecule type" value="Genomic_DNA"/>
</dbReference>
<dbReference type="SUPFAM" id="SSF49503">
    <property type="entry name" value="Cupredoxins"/>
    <property type="match status" value="1"/>
</dbReference>
<proteinExistence type="predicted"/>
<dbReference type="AlphaFoldDB" id="S5T7S5"/>
<keyword evidence="4" id="KW-1185">Reference proteome</keyword>
<dbReference type="eggNOG" id="COG4633">
    <property type="taxonomic scope" value="Bacteria"/>
</dbReference>
<keyword evidence="1" id="KW-0812">Transmembrane</keyword>
<feature type="transmembrane region" description="Helical" evidence="1">
    <location>
        <begin position="6"/>
        <end position="22"/>
    </location>
</feature>
<keyword evidence="1" id="KW-1133">Transmembrane helix</keyword>
<reference evidence="4" key="2">
    <citation type="journal article" date="2016" name="Environ. Microbiol. Rep.">
        <title>Analysis of defence systems and a conjugative IncP-1 plasmid in the marine polyaromatic hydrocarbons-degrading bacterium Cycloclasticus sp. 78-ME.</title>
        <authorList>
            <person name="Yakimov M.M."/>
            <person name="Crisafi F."/>
            <person name="Messina E."/>
            <person name="Smedile F."/>
            <person name="Lopatina A."/>
            <person name="Denaro R."/>
            <person name="Pieper D.H."/>
            <person name="Golyshin P.N."/>
            <person name="Giuliano L."/>
        </authorList>
    </citation>
    <scope>NUCLEOTIDE SEQUENCE [LARGE SCALE GENOMIC DNA]</scope>
    <source>
        <strain evidence="4">78-ME</strain>
    </source>
</reference>
<dbReference type="KEGG" id="cza:CYCME_1320"/>
<keyword evidence="1" id="KW-0472">Membrane</keyword>
<dbReference type="PATRIC" id="fig|1198232.3.peg.1317"/>
<dbReference type="InterPro" id="IPR008972">
    <property type="entry name" value="Cupredoxin"/>
</dbReference>
<dbReference type="InterPro" id="IPR028096">
    <property type="entry name" value="EfeO_Cupredoxin"/>
</dbReference>
<evidence type="ECO:0000313" key="4">
    <source>
        <dbReference type="Proteomes" id="UP000015380"/>
    </source>
</evidence>